<evidence type="ECO:0000313" key="4">
    <source>
        <dbReference type="RefSeq" id="XP_033573538.1"/>
    </source>
</evidence>
<reference evidence="4" key="3">
    <citation type="submission" date="2025-04" db="UniProtKB">
        <authorList>
            <consortium name="RefSeq"/>
        </authorList>
    </citation>
    <scope>IDENTIFICATION</scope>
    <source>
        <strain evidence="4">CBS 304.34</strain>
    </source>
</reference>
<dbReference type="EMBL" id="MU003707">
    <property type="protein sequence ID" value="KAF2806574.1"/>
    <property type="molecule type" value="Genomic_DNA"/>
</dbReference>
<dbReference type="SUPFAM" id="SSF52540">
    <property type="entry name" value="P-loop containing nucleoside triphosphate hydrolases"/>
    <property type="match status" value="1"/>
</dbReference>
<dbReference type="Pfam" id="PF17784">
    <property type="entry name" value="Sulfotransfer_4"/>
    <property type="match status" value="1"/>
</dbReference>
<dbReference type="InterPro" id="IPR027417">
    <property type="entry name" value="P-loop_NTPase"/>
</dbReference>
<evidence type="ECO:0000313" key="3">
    <source>
        <dbReference type="Proteomes" id="UP000504636"/>
    </source>
</evidence>
<keyword evidence="3" id="KW-1185">Reference proteome</keyword>
<dbReference type="PANTHER" id="PTHR36978:SF4">
    <property type="entry name" value="P-LOOP CONTAINING NUCLEOSIDE TRIPHOSPHATE HYDROLASE PROTEIN"/>
    <property type="match status" value="1"/>
</dbReference>
<dbReference type="AlphaFoldDB" id="A0A6A6YEY3"/>
<keyword evidence="1" id="KW-0812">Transmembrane</keyword>
<accession>A0A6A6YEY3</accession>
<organism evidence="2">
    <name type="scientific">Mytilinidion resinicola</name>
    <dbReference type="NCBI Taxonomy" id="574789"/>
    <lineage>
        <taxon>Eukaryota</taxon>
        <taxon>Fungi</taxon>
        <taxon>Dikarya</taxon>
        <taxon>Ascomycota</taxon>
        <taxon>Pezizomycotina</taxon>
        <taxon>Dothideomycetes</taxon>
        <taxon>Pleosporomycetidae</taxon>
        <taxon>Mytilinidiales</taxon>
        <taxon>Mytilinidiaceae</taxon>
        <taxon>Mytilinidion</taxon>
    </lineage>
</organism>
<evidence type="ECO:0000256" key="1">
    <source>
        <dbReference type="SAM" id="Phobius"/>
    </source>
</evidence>
<proteinExistence type="predicted"/>
<reference evidence="2 4" key="1">
    <citation type="journal article" date="2020" name="Stud. Mycol.">
        <title>101 Dothideomycetes genomes: a test case for predicting lifestyles and emergence of pathogens.</title>
        <authorList>
            <person name="Haridas S."/>
            <person name="Albert R."/>
            <person name="Binder M."/>
            <person name="Bloem J."/>
            <person name="Labutti K."/>
            <person name="Salamov A."/>
            <person name="Andreopoulos B."/>
            <person name="Baker S."/>
            <person name="Barry K."/>
            <person name="Bills G."/>
            <person name="Bluhm B."/>
            <person name="Cannon C."/>
            <person name="Castanera R."/>
            <person name="Culley D."/>
            <person name="Daum C."/>
            <person name="Ezra D."/>
            <person name="Gonzalez J."/>
            <person name="Henrissat B."/>
            <person name="Kuo A."/>
            <person name="Liang C."/>
            <person name="Lipzen A."/>
            <person name="Lutzoni F."/>
            <person name="Magnuson J."/>
            <person name="Mondo S."/>
            <person name="Nolan M."/>
            <person name="Ohm R."/>
            <person name="Pangilinan J."/>
            <person name="Park H.-J."/>
            <person name="Ramirez L."/>
            <person name="Alfaro M."/>
            <person name="Sun H."/>
            <person name="Tritt A."/>
            <person name="Yoshinaga Y."/>
            <person name="Zwiers L.-H."/>
            <person name="Turgeon B."/>
            <person name="Goodwin S."/>
            <person name="Spatafora J."/>
            <person name="Crous P."/>
            <person name="Grigoriev I."/>
        </authorList>
    </citation>
    <scope>NUCLEOTIDE SEQUENCE</scope>
    <source>
        <strain evidence="2 4">CBS 304.34</strain>
    </source>
</reference>
<dbReference type="PANTHER" id="PTHR36978">
    <property type="entry name" value="P-LOOP CONTAINING NUCLEOTIDE TRIPHOSPHATE HYDROLASE"/>
    <property type="match status" value="1"/>
</dbReference>
<evidence type="ECO:0008006" key="5">
    <source>
        <dbReference type="Google" id="ProtNLM"/>
    </source>
</evidence>
<dbReference type="InterPro" id="IPR040632">
    <property type="entry name" value="Sulfotransfer_4"/>
</dbReference>
<gene>
    <name evidence="2 4" type="ORF">BDZ99DRAFT_394141</name>
</gene>
<feature type="transmembrane region" description="Helical" evidence="1">
    <location>
        <begin position="211"/>
        <end position="233"/>
    </location>
</feature>
<dbReference type="Gene3D" id="3.40.50.300">
    <property type="entry name" value="P-loop containing nucleotide triphosphate hydrolases"/>
    <property type="match status" value="1"/>
</dbReference>
<reference evidence="4" key="2">
    <citation type="submission" date="2020-04" db="EMBL/GenBank/DDBJ databases">
        <authorList>
            <consortium name="NCBI Genome Project"/>
        </authorList>
    </citation>
    <scope>NUCLEOTIDE SEQUENCE</scope>
    <source>
        <strain evidence="4">CBS 304.34</strain>
    </source>
</reference>
<dbReference type="Proteomes" id="UP000504636">
    <property type="component" value="Unplaced"/>
</dbReference>
<name>A0A6A6YEY3_9PEZI</name>
<dbReference type="OrthoDB" id="408152at2759"/>
<feature type="non-terminal residue" evidence="2">
    <location>
        <position position="1"/>
    </location>
</feature>
<sequence>AGLPRTSTSSLQAGLQILGYDPCYHTIPHLLPNASIQGPMWLKAINTRDKAVRQNILAEIVSGYSAIVDGPGCFFVEDWVEMYPDAKFVLGMRKSPQAWLDSVVGSIGKAFDKGPIYYLVYFVPEMHFGFIMNNLWDAQTFEKYGVRVRTTDFYLKHNNEVRRIVPKERLLEFQAADGWAPLCDFLGKERPTGDFPHVNDSKAANRLMRSFVMNGLGVWTAIALGVYGAYWGLSSLLL</sequence>
<keyword evidence="1" id="KW-1133">Transmembrane helix</keyword>
<keyword evidence="1" id="KW-0472">Membrane</keyword>
<dbReference type="RefSeq" id="XP_033573538.1">
    <property type="nucleotide sequence ID" value="XM_033715873.1"/>
</dbReference>
<dbReference type="GeneID" id="54456766"/>
<evidence type="ECO:0000313" key="2">
    <source>
        <dbReference type="EMBL" id="KAF2806574.1"/>
    </source>
</evidence>
<protein>
    <recommendedName>
        <fullName evidence="5">NAD dependent epimerase/dehydratase</fullName>
    </recommendedName>
</protein>